<dbReference type="GO" id="GO:0005840">
    <property type="term" value="C:ribosome"/>
    <property type="evidence" value="ECO:0007669"/>
    <property type="project" value="UniProtKB-KW"/>
</dbReference>
<evidence type="ECO:0000256" key="3">
    <source>
        <dbReference type="ARBA" id="ARBA00023274"/>
    </source>
</evidence>
<dbReference type="Gene3D" id="3.30.70.330">
    <property type="match status" value="1"/>
</dbReference>
<accession>A0A292IGY8</accession>
<keyword evidence="4" id="KW-0694">RNA-binding</keyword>
<organism evidence="6 7">
    <name type="scientific">Mycoplasma amphoriforme A39</name>
    <dbReference type="NCBI Taxonomy" id="572419"/>
    <lineage>
        <taxon>Bacteria</taxon>
        <taxon>Bacillati</taxon>
        <taxon>Mycoplasmatota</taxon>
        <taxon>Mollicutes</taxon>
        <taxon>Mycoplasmataceae</taxon>
        <taxon>Mycoplasma</taxon>
    </lineage>
</organism>
<keyword evidence="3 4" id="KW-0687">Ribonucleoprotein</keyword>
<dbReference type="EMBL" id="HG937516">
    <property type="protein sequence ID" value="CDN40150.1"/>
    <property type="molecule type" value="Genomic_DNA"/>
</dbReference>
<feature type="region of interest" description="Disordered" evidence="5">
    <location>
        <begin position="93"/>
        <end position="115"/>
    </location>
</feature>
<dbReference type="Pfam" id="PF00276">
    <property type="entry name" value="Ribosomal_L23"/>
    <property type="match status" value="1"/>
</dbReference>
<dbReference type="Proteomes" id="UP000261764">
    <property type="component" value="Chromosome I"/>
</dbReference>
<comment type="subunit">
    <text evidence="4">Part of the 50S ribosomal subunit. Contacts protein L29, and trigger factor when it is bound to the ribosome.</text>
</comment>
<feature type="compositionally biased region" description="Basic and acidic residues" evidence="5">
    <location>
        <begin position="95"/>
        <end position="115"/>
    </location>
</feature>
<name>A0A292IGY8_9MOLU</name>
<dbReference type="SUPFAM" id="SSF54189">
    <property type="entry name" value="Ribosomal proteins S24e, L23 and L15e"/>
    <property type="match status" value="1"/>
</dbReference>
<proteinExistence type="inferred from homology"/>
<dbReference type="HAMAP" id="MF_01369_B">
    <property type="entry name" value="Ribosomal_uL23_B"/>
    <property type="match status" value="1"/>
</dbReference>
<comment type="similarity">
    <text evidence="1 4">Belongs to the universal ribosomal protein uL23 family.</text>
</comment>
<dbReference type="AlphaFoldDB" id="A0A292IGY8"/>
<evidence type="ECO:0000256" key="1">
    <source>
        <dbReference type="ARBA" id="ARBA00006700"/>
    </source>
</evidence>
<gene>
    <name evidence="4" type="primary">rplW</name>
    <name evidence="6" type="ORF">MAMA39_00240</name>
</gene>
<reference evidence="6 7" key="1">
    <citation type="journal article" date="2015" name="Clin. Infect. Dis.">
        <title>Genomic Investigations unmask Mycoplasma amphoriforme, a new respiratory pathogen.</title>
        <authorList>
            <person name="Gillespie S.H."/>
            <person name="Ling C.L."/>
            <person name="Oravcova K."/>
            <person name="Pinheiro M."/>
            <person name="Wells L."/>
            <person name="Bryant J.M."/>
            <person name="McHugh T.D."/>
            <person name="Bebear C."/>
            <person name="Webster D."/>
            <person name="Harris S.R."/>
            <person name="Seth-Smith H.M."/>
            <person name="Thomson N.R."/>
        </authorList>
    </citation>
    <scope>NUCLEOTIDE SEQUENCE [LARGE SCALE GENOMIC DNA]</scope>
    <source>
        <strain evidence="6 7">A39</strain>
    </source>
</reference>
<dbReference type="InterPro" id="IPR012677">
    <property type="entry name" value="Nucleotide-bd_a/b_plait_sf"/>
</dbReference>
<dbReference type="GO" id="GO:1990904">
    <property type="term" value="C:ribonucleoprotein complex"/>
    <property type="evidence" value="ECO:0007669"/>
    <property type="project" value="UniProtKB-KW"/>
</dbReference>
<dbReference type="InterPro" id="IPR012678">
    <property type="entry name" value="Ribosomal_uL23/eL15/eS24_sf"/>
</dbReference>
<dbReference type="KEGG" id="mamp:MAMA39_00240"/>
<dbReference type="GO" id="GO:0019843">
    <property type="term" value="F:rRNA binding"/>
    <property type="evidence" value="ECO:0007669"/>
    <property type="project" value="UniProtKB-UniRule"/>
</dbReference>
<comment type="function">
    <text evidence="4">One of the early assembly proteins it binds 23S rRNA. One of the proteins that surrounds the polypeptide exit tunnel on the outside of the ribosome. Forms the main docking site for trigger factor binding to the ribosome.</text>
</comment>
<protein>
    <recommendedName>
        <fullName evidence="4">Large ribosomal subunit protein uL23</fullName>
    </recommendedName>
</protein>
<sequence>MDLMNVLLKPILTEKSSIAQENTPSKYYFLANLKATKTQIKLAFKAIYGVAAEKVNVITRKPAKIRTGTAHPGFTRFRKIAIITLPSGVKISVTGEKEETSEESKNQKSADKKKE</sequence>
<keyword evidence="4" id="KW-0699">rRNA-binding</keyword>
<dbReference type="GO" id="GO:0003735">
    <property type="term" value="F:structural constituent of ribosome"/>
    <property type="evidence" value="ECO:0007669"/>
    <property type="project" value="InterPro"/>
</dbReference>
<evidence type="ECO:0000256" key="4">
    <source>
        <dbReference type="HAMAP-Rule" id="MF_01369"/>
    </source>
</evidence>
<evidence type="ECO:0000313" key="6">
    <source>
        <dbReference type="EMBL" id="CDN40150.1"/>
    </source>
</evidence>
<evidence type="ECO:0000256" key="2">
    <source>
        <dbReference type="ARBA" id="ARBA00022980"/>
    </source>
</evidence>
<dbReference type="GO" id="GO:0006412">
    <property type="term" value="P:translation"/>
    <property type="evidence" value="ECO:0007669"/>
    <property type="project" value="UniProtKB-UniRule"/>
</dbReference>
<keyword evidence="7" id="KW-1185">Reference proteome</keyword>
<dbReference type="InterPro" id="IPR013025">
    <property type="entry name" value="Ribosomal_uL23-like"/>
</dbReference>
<dbReference type="RefSeq" id="WP_343251491.1">
    <property type="nucleotide sequence ID" value="NZ_HG937516.1"/>
</dbReference>
<evidence type="ECO:0000313" key="7">
    <source>
        <dbReference type="Proteomes" id="UP000261764"/>
    </source>
</evidence>
<evidence type="ECO:0000256" key="5">
    <source>
        <dbReference type="SAM" id="MobiDB-lite"/>
    </source>
</evidence>
<keyword evidence="2 4" id="KW-0689">Ribosomal protein</keyword>